<name>A0A223KWP4_9BACI</name>
<dbReference type="EMBL" id="CP018866">
    <property type="protein sequence ID" value="AST93895.1"/>
    <property type="molecule type" value="Genomic_DNA"/>
</dbReference>
<dbReference type="PROSITE" id="PS51257">
    <property type="entry name" value="PROKAR_LIPOPROTEIN"/>
    <property type="match status" value="1"/>
</dbReference>
<dbReference type="KEGG" id="bcoh:BC6307_22755"/>
<dbReference type="Proteomes" id="UP000215224">
    <property type="component" value="Chromosome"/>
</dbReference>
<reference evidence="2 3" key="1">
    <citation type="submission" date="2016-12" db="EMBL/GenBank/DDBJ databases">
        <title>The whole genome sequencing and assembly of Bacillus cohnii DSM 6307T strain.</title>
        <authorList>
            <person name="Lee Y.-J."/>
            <person name="Yi H."/>
            <person name="Bahn Y.-S."/>
            <person name="Kim J.F."/>
            <person name="Lee D.-W."/>
        </authorList>
    </citation>
    <scope>NUCLEOTIDE SEQUENCE [LARGE SCALE GENOMIC DNA]</scope>
    <source>
        <strain evidence="2 3">DSM 6307</strain>
    </source>
</reference>
<proteinExistence type="predicted"/>
<dbReference type="STRING" id="1314751.GCA_001591425_01246"/>
<evidence type="ECO:0000256" key="1">
    <source>
        <dbReference type="SAM" id="SignalP"/>
    </source>
</evidence>
<protein>
    <recommendedName>
        <fullName evidence="4">DUF3298 domain-containing protein</fullName>
    </recommendedName>
</protein>
<accession>A0A223KWP4</accession>
<sequence length="248" mass="28352">MDKKLFGLLLILFTLFLSACNGEGSKETNEEMEKTEQKSDSYEYDIVTVTYHEENVAVEYPKIINFHDEGKQETINELIKTAAIKPYQDTIASLDSDQQYEADGSYEIKLKNEEILSIAYRSYNNVTPSAHPYHLFFTTNIELNTGKQLFLTDFVSEIDIDFINTLKEAKYVGDIENEYEQDIRNMAFGLYENDEKLILELTKSQEGMNGIYVYVTEDALGISMPVAHVAGDHAEFEISINDLKGIDR</sequence>
<feature type="chain" id="PRO_5038828717" description="DUF3298 domain-containing protein" evidence="1">
    <location>
        <begin position="20"/>
        <end position="248"/>
    </location>
</feature>
<dbReference type="AlphaFoldDB" id="A0A223KWP4"/>
<evidence type="ECO:0000313" key="3">
    <source>
        <dbReference type="Proteomes" id="UP000215224"/>
    </source>
</evidence>
<dbReference type="Gene3D" id="3.30.565.40">
    <property type="entry name" value="Fervidobacterium nodosum Rt17-B1 like"/>
    <property type="match status" value="1"/>
</dbReference>
<gene>
    <name evidence="2" type="ORF">BC6307_22755</name>
</gene>
<organism evidence="2 3">
    <name type="scientific">Sutcliffiella cohnii</name>
    <dbReference type="NCBI Taxonomy" id="33932"/>
    <lineage>
        <taxon>Bacteria</taxon>
        <taxon>Bacillati</taxon>
        <taxon>Bacillota</taxon>
        <taxon>Bacilli</taxon>
        <taxon>Bacillales</taxon>
        <taxon>Bacillaceae</taxon>
        <taxon>Sutcliffiella</taxon>
    </lineage>
</organism>
<feature type="signal peptide" evidence="1">
    <location>
        <begin position="1"/>
        <end position="19"/>
    </location>
</feature>
<evidence type="ECO:0008006" key="4">
    <source>
        <dbReference type="Google" id="ProtNLM"/>
    </source>
</evidence>
<keyword evidence="1" id="KW-0732">Signal</keyword>
<evidence type="ECO:0000313" key="2">
    <source>
        <dbReference type="EMBL" id="AST93895.1"/>
    </source>
</evidence>
<keyword evidence="3" id="KW-1185">Reference proteome</keyword>
<dbReference type="RefSeq" id="WP_066413533.1">
    <property type="nucleotide sequence ID" value="NZ_CP018866.1"/>
</dbReference>